<dbReference type="Proteomes" id="UP001333110">
    <property type="component" value="Unassembled WGS sequence"/>
</dbReference>
<accession>A0AAN7NT74</accession>
<evidence type="ECO:0000313" key="1">
    <source>
        <dbReference type="EMBL" id="KAK4816683.1"/>
    </source>
</evidence>
<sequence length="99" mass="10960">MPGDAEKFMGKICQITPKHPIRKWALWASTVPLGCIRRKEDNRQQVKRGDPSPLLSTDVATSRVLGSVLGSPVQERDGTTGDLVQQRTTKMIKGLKHLP</sequence>
<comment type="caution">
    <text evidence="1">The sequence shown here is derived from an EMBL/GenBank/DDBJ whole genome shotgun (WGS) entry which is preliminary data.</text>
</comment>
<dbReference type="EMBL" id="JAUNZN010000009">
    <property type="protein sequence ID" value="KAK4816683.1"/>
    <property type="molecule type" value="Genomic_DNA"/>
</dbReference>
<gene>
    <name evidence="1" type="ORF">QYF61_019919</name>
</gene>
<proteinExistence type="predicted"/>
<keyword evidence="2" id="KW-1185">Reference proteome</keyword>
<organism evidence="1 2">
    <name type="scientific">Mycteria americana</name>
    <name type="common">Wood stork</name>
    <dbReference type="NCBI Taxonomy" id="33587"/>
    <lineage>
        <taxon>Eukaryota</taxon>
        <taxon>Metazoa</taxon>
        <taxon>Chordata</taxon>
        <taxon>Craniata</taxon>
        <taxon>Vertebrata</taxon>
        <taxon>Euteleostomi</taxon>
        <taxon>Archelosauria</taxon>
        <taxon>Archosauria</taxon>
        <taxon>Dinosauria</taxon>
        <taxon>Saurischia</taxon>
        <taxon>Theropoda</taxon>
        <taxon>Coelurosauria</taxon>
        <taxon>Aves</taxon>
        <taxon>Neognathae</taxon>
        <taxon>Neoaves</taxon>
        <taxon>Aequornithes</taxon>
        <taxon>Ciconiiformes</taxon>
        <taxon>Ciconiidae</taxon>
        <taxon>Mycteria</taxon>
    </lineage>
</organism>
<reference evidence="1 2" key="1">
    <citation type="journal article" date="2023" name="J. Hered.">
        <title>Chromosome-level genome of the wood stork (Mycteria americana) provides insight into avian chromosome evolution.</title>
        <authorList>
            <person name="Flamio R. Jr."/>
            <person name="Ramstad K.M."/>
        </authorList>
    </citation>
    <scope>NUCLEOTIDE SEQUENCE [LARGE SCALE GENOMIC DNA]</scope>
    <source>
        <strain evidence="1">JAX WOST 10</strain>
    </source>
</reference>
<evidence type="ECO:0000313" key="2">
    <source>
        <dbReference type="Proteomes" id="UP001333110"/>
    </source>
</evidence>
<name>A0AAN7NT74_MYCAM</name>
<protein>
    <submittedName>
        <fullName evidence="1">Uncharacterized protein</fullName>
    </submittedName>
</protein>
<dbReference type="AlphaFoldDB" id="A0AAN7NT74"/>